<proteinExistence type="predicted"/>
<protein>
    <submittedName>
        <fullName evidence="2">Uncharacterized protein</fullName>
    </submittedName>
</protein>
<accession>A0AAT9GD16</accession>
<dbReference type="EMBL" id="AP029172">
    <property type="protein sequence ID" value="BFD47728.1"/>
    <property type="molecule type" value="Genomic_DNA"/>
</dbReference>
<organism evidence="2">
    <name type="scientific">Wolbachia endosymbiont of Sergentomyia squamirostris</name>
    <dbReference type="NCBI Taxonomy" id="3113640"/>
    <lineage>
        <taxon>Bacteria</taxon>
        <taxon>Pseudomonadati</taxon>
        <taxon>Pseudomonadota</taxon>
        <taxon>Alphaproteobacteria</taxon>
        <taxon>Rickettsiales</taxon>
        <taxon>Anaplasmataceae</taxon>
        <taxon>Wolbachieae</taxon>
        <taxon>Wolbachia</taxon>
    </lineage>
</organism>
<evidence type="ECO:0000313" key="2">
    <source>
        <dbReference type="EMBL" id="BFD47728.1"/>
    </source>
</evidence>
<feature type="region of interest" description="Disordered" evidence="1">
    <location>
        <begin position="1"/>
        <end position="82"/>
    </location>
</feature>
<sequence length="156" mass="17437">MAENNDNNSFTKRFTNRTPGGTGEGFFSKYSSQNTKERALGEKGKISELAGKKTESKEAFSESGGIKSKSRTVNERSFADATKRSRSDLIYLVRGKDRGKSAWHYVLVDKEKREMFLAKSRTGSIDVADYGEILYSGWGEDPPQAIMDKVNEEFGL</sequence>
<feature type="compositionally biased region" description="Polar residues" evidence="1">
    <location>
        <begin position="1"/>
        <end position="19"/>
    </location>
</feature>
<feature type="compositionally biased region" description="Basic and acidic residues" evidence="1">
    <location>
        <begin position="35"/>
        <end position="60"/>
    </location>
</feature>
<feature type="compositionally biased region" description="Basic and acidic residues" evidence="1">
    <location>
        <begin position="72"/>
        <end position="82"/>
    </location>
</feature>
<reference evidence="2" key="1">
    <citation type="submission" date="2024-01" db="EMBL/GenBank/DDBJ databases">
        <title>Sequencing the genomes of a sandfly, Sergentomyia squamirostris, and its two endosymbionts.</title>
        <authorList>
            <person name="Itokawa K."/>
            <person name="Sanjoba C."/>
        </authorList>
    </citation>
    <scope>NUCLEOTIDE SEQUENCE</scope>
    <source>
        <strain evidence="2">WSSQ</strain>
    </source>
</reference>
<name>A0AAT9GD16_9RICK</name>
<gene>
    <name evidence="2" type="ORF">DMENIID0003_08020</name>
</gene>
<dbReference type="AlphaFoldDB" id="A0AAT9GD16"/>
<evidence type="ECO:0000256" key="1">
    <source>
        <dbReference type="SAM" id="MobiDB-lite"/>
    </source>
</evidence>